<dbReference type="RefSeq" id="WP_203786027.1">
    <property type="nucleotide sequence ID" value="NZ_BOMV01000069.1"/>
</dbReference>
<feature type="active site" description="Charge relay system" evidence="5">
    <location>
        <position position="66"/>
    </location>
</feature>
<keyword evidence="6" id="KW-0472">Membrane</keyword>
<sequence>MIQFLRRGGAALGAALFAVLLTGLLTGAPARADRQRDAQWYVAPMKLPEAQKLGKGGEGVVVAVIDTGVDTKHQDLRGAAVPGRYTAVNGPDDDLDSGPHGTGMAGLIAGRGHGSGDGLLGVAPRSKVMPIRPVADGVLIADGIRWAIDNGAKVINMSFQLELESDVVARAIAEAVAADVVVVAAVGNDGGEVDEPAVFPGALGVGSVDRNNRVSSFSNRGEGVDLVTYGSVMPVAAPGNKYGRSEGTSNSAALVSGVAALMRARYPDMSAAEVVDRLTGTAVDRGAQGRDNLYGHGQLDVIAALTAPRTPPSKAPVTATATPGLPADGPPIVSEPIVERRGIPPFLIIGFGLLLLILALAALMILRARRNR</sequence>
<dbReference type="PANTHER" id="PTHR43806">
    <property type="entry name" value="PEPTIDASE S8"/>
    <property type="match status" value="1"/>
</dbReference>
<dbReference type="InterPro" id="IPR036852">
    <property type="entry name" value="Peptidase_S8/S53_dom_sf"/>
</dbReference>
<feature type="active site" description="Charge relay system" evidence="5">
    <location>
        <position position="100"/>
    </location>
</feature>
<comment type="caution">
    <text evidence="8">The sequence shown here is derived from an EMBL/GenBank/DDBJ whole genome shotgun (WGS) entry which is preliminary data.</text>
</comment>
<keyword evidence="6" id="KW-1133">Transmembrane helix</keyword>
<feature type="transmembrane region" description="Helical" evidence="6">
    <location>
        <begin position="346"/>
        <end position="366"/>
    </location>
</feature>
<accession>A0A919K548</accession>
<evidence type="ECO:0000256" key="6">
    <source>
        <dbReference type="SAM" id="Phobius"/>
    </source>
</evidence>
<keyword evidence="4 5" id="KW-0720">Serine protease</keyword>
<protein>
    <recommendedName>
        <fullName evidence="7">Peptidase S8/S53 domain-containing protein</fullName>
    </recommendedName>
</protein>
<keyword evidence="2 5" id="KW-0645">Protease</keyword>
<reference evidence="8" key="1">
    <citation type="submission" date="2021-01" db="EMBL/GenBank/DDBJ databases">
        <title>Whole genome shotgun sequence of Actinoplanes rishiriensis NBRC 108556.</title>
        <authorList>
            <person name="Komaki H."/>
            <person name="Tamura T."/>
        </authorList>
    </citation>
    <scope>NUCLEOTIDE SEQUENCE</scope>
    <source>
        <strain evidence="8">NBRC 108556</strain>
    </source>
</reference>
<evidence type="ECO:0000256" key="2">
    <source>
        <dbReference type="ARBA" id="ARBA00022670"/>
    </source>
</evidence>
<dbReference type="GO" id="GO:0004252">
    <property type="term" value="F:serine-type endopeptidase activity"/>
    <property type="evidence" value="ECO:0007669"/>
    <property type="project" value="UniProtKB-UniRule"/>
</dbReference>
<name>A0A919K548_9ACTN</name>
<keyword evidence="9" id="KW-1185">Reference proteome</keyword>
<dbReference type="GO" id="GO:0006508">
    <property type="term" value="P:proteolysis"/>
    <property type="evidence" value="ECO:0007669"/>
    <property type="project" value="UniProtKB-KW"/>
</dbReference>
<dbReference type="Gene3D" id="3.40.50.200">
    <property type="entry name" value="Peptidase S8/S53 domain"/>
    <property type="match status" value="1"/>
</dbReference>
<keyword evidence="6" id="KW-0812">Transmembrane</keyword>
<feature type="active site" description="Charge relay system" evidence="5">
    <location>
        <position position="249"/>
    </location>
</feature>
<gene>
    <name evidence="8" type="ORF">Ari01nite_64770</name>
</gene>
<dbReference type="Proteomes" id="UP000636960">
    <property type="component" value="Unassembled WGS sequence"/>
</dbReference>
<proteinExistence type="inferred from homology"/>
<evidence type="ECO:0000313" key="8">
    <source>
        <dbReference type="EMBL" id="GIE99012.1"/>
    </source>
</evidence>
<organism evidence="8 9">
    <name type="scientific">Paractinoplanes rishiriensis</name>
    <dbReference type="NCBI Taxonomy" id="1050105"/>
    <lineage>
        <taxon>Bacteria</taxon>
        <taxon>Bacillati</taxon>
        <taxon>Actinomycetota</taxon>
        <taxon>Actinomycetes</taxon>
        <taxon>Micromonosporales</taxon>
        <taxon>Micromonosporaceae</taxon>
        <taxon>Paractinoplanes</taxon>
    </lineage>
</organism>
<evidence type="ECO:0000256" key="4">
    <source>
        <dbReference type="ARBA" id="ARBA00022825"/>
    </source>
</evidence>
<dbReference type="AlphaFoldDB" id="A0A919K548"/>
<dbReference type="EMBL" id="BOMV01000069">
    <property type="protein sequence ID" value="GIE99012.1"/>
    <property type="molecule type" value="Genomic_DNA"/>
</dbReference>
<dbReference type="PROSITE" id="PS00136">
    <property type="entry name" value="SUBTILASE_ASP"/>
    <property type="match status" value="1"/>
</dbReference>
<feature type="domain" description="Peptidase S8/S53" evidence="7">
    <location>
        <begin position="57"/>
        <end position="297"/>
    </location>
</feature>
<evidence type="ECO:0000259" key="7">
    <source>
        <dbReference type="Pfam" id="PF00082"/>
    </source>
</evidence>
<dbReference type="InterPro" id="IPR050131">
    <property type="entry name" value="Peptidase_S8_subtilisin-like"/>
</dbReference>
<dbReference type="InterPro" id="IPR000209">
    <property type="entry name" value="Peptidase_S8/S53_dom"/>
</dbReference>
<dbReference type="InterPro" id="IPR023827">
    <property type="entry name" value="Peptidase_S8_Asp-AS"/>
</dbReference>
<dbReference type="PRINTS" id="PR00723">
    <property type="entry name" value="SUBTILISIN"/>
</dbReference>
<evidence type="ECO:0000256" key="5">
    <source>
        <dbReference type="PROSITE-ProRule" id="PRU01240"/>
    </source>
</evidence>
<dbReference type="PANTHER" id="PTHR43806:SF11">
    <property type="entry name" value="CEREVISIN-RELATED"/>
    <property type="match status" value="1"/>
</dbReference>
<comment type="similarity">
    <text evidence="1 5">Belongs to the peptidase S8 family.</text>
</comment>
<keyword evidence="3 5" id="KW-0378">Hydrolase</keyword>
<evidence type="ECO:0000256" key="3">
    <source>
        <dbReference type="ARBA" id="ARBA00022801"/>
    </source>
</evidence>
<dbReference type="Pfam" id="PF00082">
    <property type="entry name" value="Peptidase_S8"/>
    <property type="match status" value="1"/>
</dbReference>
<evidence type="ECO:0000313" key="9">
    <source>
        <dbReference type="Proteomes" id="UP000636960"/>
    </source>
</evidence>
<dbReference type="PROSITE" id="PS51892">
    <property type="entry name" value="SUBTILASE"/>
    <property type="match status" value="1"/>
</dbReference>
<dbReference type="SUPFAM" id="SSF52743">
    <property type="entry name" value="Subtilisin-like"/>
    <property type="match status" value="1"/>
</dbReference>
<dbReference type="InterPro" id="IPR015500">
    <property type="entry name" value="Peptidase_S8_subtilisin-rel"/>
</dbReference>
<evidence type="ECO:0000256" key="1">
    <source>
        <dbReference type="ARBA" id="ARBA00011073"/>
    </source>
</evidence>